<accession>A0AA88YT42</accession>
<feature type="compositionally biased region" description="Basic residues" evidence="3">
    <location>
        <begin position="233"/>
        <end position="243"/>
    </location>
</feature>
<dbReference type="AlphaFoldDB" id="A0AA88YT42"/>
<dbReference type="GO" id="GO:0035861">
    <property type="term" value="C:site of double-strand break"/>
    <property type="evidence" value="ECO:0007669"/>
    <property type="project" value="TreeGrafter"/>
</dbReference>
<evidence type="ECO:0000256" key="2">
    <source>
        <dbReference type="ARBA" id="ARBA00023242"/>
    </source>
</evidence>
<evidence type="ECO:0008006" key="6">
    <source>
        <dbReference type="Google" id="ProtNLM"/>
    </source>
</evidence>
<gene>
    <name evidence="4" type="ORF">FSP39_023108</name>
</gene>
<dbReference type="GO" id="GO:0006289">
    <property type="term" value="P:nucleotide-excision repair"/>
    <property type="evidence" value="ECO:0007669"/>
    <property type="project" value="TreeGrafter"/>
</dbReference>
<dbReference type="InterPro" id="IPR007150">
    <property type="entry name" value="HUS1/Mec3"/>
</dbReference>
<protein>
    <recommendedName>
        <fullName evidence="6">Checkpoint protein HUS1</fullName>
    </recommendedName>
</protein>
<dbReference type="PANTHER" id="PTHR12900">
    <property type="entry name" value="MITOTIC AND DNA DAMAGE CHECKPOINT PROTEIN HUS1"/>
    <property type="match status" value="1"/>
</dbReference>
<dbReference type="Gene3D" id="3.70.10.10">
    <property type="match status" value="1"/>
</dbReference>
<comment type="caution">
    <text evidence="4">The sequence shown here is derived from an EMBL/GenBank/DDBJ whole genome shotgun (WGS) entry which is preliminary data.</text>
</comment>
<dbReference type="Proteomes" id="UP001186944">
    <property type="component" value="Unassembled WGS sequence"/>
</dbReference>
<name>A0AA88YT42_PINIB</name>
<feature type="region of interest" description="Disordered" evidence="3">
    <location>
        <begin position="220"/>
        <end position="284"/>
    </location>
</feature>
<proteinExistence type="predicted"/>
<keyword evidence="5" id="KW-1185">Reference proteome</keyword>
<comment type="subcellular location">
    <subcellularLocation>
        <location evidence="1">Nucleus</location>
    </subcellularLocation>
</comment>
<evidence type="ECO:0000313" key="4">
    <source>
        <dbReference type="EMBL" id="KAK3106586.1"/>
    </source>
</evidence>
<dbReference type="GO" id="GO:0000724">
    <property type="term" value="P:double-strand break repair via homologous recombination"/>
    <property type="evidence" value="ECO:0007669"/>
    <property type="project" value="TreeGrafter"/>
</dbReference>
<feature type="region of interest" description="Disordered" evidence="3">
    <location>
        <begin position="144"/>
        <end position="164"/>
    </location>
</feature>
<reference evidence="4" key="1">
    <citation type="submission" date="2019-08" db="EMBL/GenBank/DDBJ databases">
        <title>The improved chromosome-level genome for the pearl oyster Pinctada fucata martensii using PacBio sequencing and Hi-C.</title>
        <authorList>
            <person name="Zheng Z."/>
        </authorList>
    </citation>
    <scope>NUCLEOTIDE SEQUENCE</scope>
    <source>
        <strain evidence="4">ZZ-2019</strain>
        <tissue evidence="4">Adductor muscle</tissue>
    </source>
</reference>
<keyword evidence="2" id="KW-0539">Nucleus</keyword>
<evidence type="ECO:0000256" key="1">
    <source>
        <dbReference type="ARBA" id="ARBA00004123"/>
    </source>
</evidence>
<dbReference type="GO" id="GO:0000723">
    <property type="term" value="P:telomere maintenance"/>
    <property type="evidence" value="ECO:0007669"/>
    <property type="project" value="TreeGrafter"/>
</dbReference>
<organism evidence="4 5">
    <name type="scientific">Pinctada imbricata</name>
    <name type="common">Atlantic pearl-oyster</name>
    <name type="synonym">Pinctada martensii</name>
    <dbReference type="NCBI Taxonomy" id="66713"/>
    <lineage>
        <taxon>Eukaryota</taxon>
        <taxon>Metazoa</taxon>
        <taxon>Spiralia</taxon>
        <taxon>Lophotrochozoa</taxon>
        <taxon>Mollusca</taxon>
        <taxon>Bivalvia</taxon>
        <taxon>Autobranchia</taxon>
        <taxon>Pteriomorphia</taxon>
        <taxon>Pterioida</taxon>
        <taxon>Pterioidea</taxon>
        <taxon>Pteriidae</taxon>
        <taxon>Pinctada</taxon>
    </lineage>
</organism>
<dbReference type="Pfam" id="PF04005">
    <property type="entry name" value="Hus1"/>
    <property type="match status" value="1"/>
</dbReference>
<dbReference type="EMBL" id="VSWD01000003">
    <property type="protein sequence ID" value="KAK3106586.1"/>
    <property type="molecule type" value="Genomic_DNA"/>
</dbReference>
<dbReference type="GO" id="GO:0031573">
    <property type="term" value="P:mitotic intra-S DNA damage checkpoint signaling"/>
    <property type="evidence" value="ECO:0007669"/>
    <property type="project" value="TreeGrafter"/>
</dbReference>
<dbReference type="GO" id="GO:0030896">
    <property type="term" value="C:checkpoint clamp complex"/>
    <property type="evidence" value="ECO:0007669"/>
    <property type="project" value="InterPro"/>
</dbReference>
<dbReference type="GO" id="GO:0033314">
    <property type="term" value="P:mitotic DNA replication checkpoint signaling"/>
    <property type="evidence" value="ECO:0007669"/>
    <property type="project" value="TreeGrafter"/>
</dbReference>
<dbReference type="GO" id="GO:0044778">
    <property type="term" value="P:meiotic DNA integrity checkpoint signaling"/>
    <property type="evidence" value="ECO:0007669"/>
    <property type="project" value="TreeGrafter"/>
</dbReference>
<evidence type="ECO:0000256" key="3">
    <source>
        <dbReference type="SAM" id="MobiDB-lite"/>
    </source>
</evidence>
<evidence type="ECO:0000313" key="5">
    <source>
        <dbReference type="Proteomes" id="UP001186944"/>
    </source>
</evidence>
<sequence>MEGVSQEANEIYLELSPENLLKALKTAQNAKWIKIKLTKKHAPCLTVEVDLPTMTSHTRTVTHDIPVVVVPRRQWADFEEPELPQFDATIAMPQMKLLRNIVDKMKSLSNYMVLSANNSGEMKLMVETEMASVSTFFRDLPNPVRRERVPSSQSSDLDDNDPNRFSEARIDIRKFAQFLSGQQVNPSKVICIISTSIMTNMDNDHIPVYSTKSIIQKIRNRRHTKDKTGIKANKQKPRPHEKKRTPDMGVKPGAQEEKASPACMQHPPLQYGRMSHPVTSVSET</sequence>
<dbReference type="PANTHER" id="PTHR12900:SF0">
    <property type="entry name" value="CHECKPOINT PROTEIN"/>
    <property type="match status" value="1"/>
</dbReference>